<organism evidence="1">
    <name type="scientific">Fusarium odoratissimum (strain NRRL 54006)</name>
    <dbReference type="NCBI Taxonomy" id="1089451"/>
    <lineage>
        <taxon>Eukaryota</taxon>
        <taxon>Fungi</taxon>
        <taxon>Dikarya</taxon>
        <taxon>Ascomycota</taxon>
        <taxon>Pezizomycotina</taxon>
        <taxon>Sordariomycetes</taxon>
        <taxon>Hypocreomycetidae</taxon>
        <taxon>Hypocreales</taxon>
        <taxon>Nectriaceae</taxon>
        <taxon>Fusarium</taxon>
        <taxon>Fusarium oxysporum species complex</taxon>
        <taxon>Fusarium oxysporum f. sp. cubense (strain race 4)</taxon>
    </lineage>
</organism>
<dbReference type="Proteomes" id="UP000030685">
    <property type="component" value="Unassembled WGS sequence"/>
</dbReference>
<dbReference type="HOGENOM" id="CLU_164890_0_0_1"/>
<dbReference type="RefSeq" id="XP_031055544.1">
    <property type="nucleotide sequence ID" value="XM_031214747.1"/>
</dbReference>
<proteinExistence type="predicted"/>
<reference evidence="1" key="1">
    <citation type="submission" date="2011-11" db="EMBL/GenBank/DDBJ databases">
        <title>The Genome Sequence of Fusarium oxysporum II5.</title>
        <authorList>
            <consortium name="The Broad Institute Genome Sequencing Platform"/>
            <person name="Ma L.-J."/>
            <person name="Gale L.R."/>
            <person name="Schwartz D.C."/>
            <person name="Zhou S."/>
            <person name="Corby-Kistler H."/>
            <person name="Young S.K."/>
            <person name="Zeng Q."/>
            <person name="Gargeya S."/>
            <person name="Fitzgerald M."/>
            <person name="Haas B."/>
            <person name="Abouelleil A."/>
            <person name="Alvarado L."/>
            <person name="Arachchi H.M."/>
            <person name="Berlin A."/>
            <person name="Brown A."/>
            <person name="Chapman S.B."/>
            <person name="Chen Z."/>
            <person name="Dunbar C."/>
            <person name="Freedman E."/>
            <person name="Gearin G."/>
            <person name="Goldberg J."/>
            <person name="Griggs A."/>
            <person name="Gujja S."/>
            <person name="Heiman D."/>
            <person name="Howarth C."/>
            <person name="Larson L."/>
            <person name="Lui A."/>
            <person name="MacDonald P.J.P."/>
            <person name="Montmayeur A."/>
            <person name="Murphy C."/>
            <person name="Neiman D."/>
            <person name="Pearson M."/>
            <person name="Priest M."/>
            <person name="Roberts A."/>
            <person name="Saif S."/>
            <person name="Shea T."/>
            <person name="Shenoy N."/>
            <person name="Sisk P."/>
            <person name="Stolte C."/>
            <person name="Sykes S."/>
            <person name="Wortman J."/>
            <person name="Nusbaum C."/>
            <person name="Birren B."/>
        </authorList>
    </citation>
    <scope>NUCLEOTIDE SEQUENCE [LARGE SCALE GENOMIC DNA]</scope>
    <source>
        <strain evidence="1">54006</strain>
    </source>
</reference>
<dbReference type="VEuPathDB" id="FungiDB:FOIG_13589"/>
<name>X0K8X2_FUSO5</name>
<dbReference type="EMBL" id="JH658302">
    <property type="protein sequence ID" value="EXL93454.1"/>
    <property type="molecule type" value="Genomic_DNA"/>
</dbReference>
<evidence type="ECO:0000313" key="1">
    <source>
        <dbReference type="EMBL" id="EXL93454.1"/>
    </source>
</evidence>
<gene>
    <name evidence="1" type="ORF">FOIG_13589</name>
</gene>
<dbReference type="AlphaFoldDB" id="X0K8X2"/>
<dbReference type="GeneID" id="42038764"/>
<accession>X0K8X2</accession>
<sequence length="96" mass="10228">MRADLRVCDSVLHVSTTDGLRDMYPFGSVNDAALAEAEDVTGLTTRSAPSGIAKGFFRQGEELGKSIMDGQLGRVGGTIGRVLDLFVEVRVAQNNV</sequence>
<protein>
    <submittedName>
        <fullName evidence="1">Uncharacterized protein</fullName>
    </submittedName>
</protein>
<reference evidence="1" key="2">
    <citation type="submission" date="2012-05" db="EMBL/GenBank/DDBJ databases">
        <title>The Genome Annotation of Fusarium oxysporum II5.</title>
        <authorList>
            <consortium name="The Broad Institute Genomics Platform"/>
            <person name="Ma L.-J."/>
            <person name="Corby-Kistler H."/>
            <person name="Broz K."/>
            <person name="Gale L.R."/>
            <person name="Jonkers W."/>
            <person name="O'Donnell K."/>
            <person name="Ploetz R."/>
            <person name="Steinberg C."/>
            <person name="Schwartz D.C."/>
            <person name="VanEtten H."/>
            <person name="Zhou S."/>
            <person name="Young S.K."/>
            <person name="Zeng Q."/>
            <person name="Gargeya S."/>
            <person name="Fitzgerald M."/>
            <person name="Abouelleil A."/>
            <person name="Alvarado L."/>
            <person name="Chapman S.B."/>
            <person name="Gainer-Dewar J."/>
            <person name="Goldberg J."/>
            <person name="Griggs A."/>
            <person name="Gujja S."/>
            <person name="Hansen M."/>
            <person name="Howarth C."/>
            <person name="Imamovic A."/>
            <person name="Ireland A."/>
            <person name="Larimer J."/>
            <person name="McCowan C."/>
            <person name="Murphy C."/>
            <person name="Pearson M."/>
            <person name="Poon T.W."/>
            <person name="Priest M."/>
            <person name="Roberts A."/>
            <person name="Saif S."/>
            <person name="Shea T."/>
            <person name="Sykes S."/>
            <person name="Wortman J."/>
            <person name="Nusbaum C."/>
            <person name="Birren B."/>
        </authorList>
    </citation>
    <scope>NUCLEOTIDE SEQUENCE</scope>
    <source>
        <strain evidence="1">54006</strain>
    </source>
</reference>